<comment type="caution">
    <text evidence="7">The sequence shown here is derived from an EMBL/GenBank/DDBJ whole genome shotgun (WGS) entry which is preliminary data.</text>
</comment>
<dbReference type="InterPro" id="IPR015421">
    <property type="entry name" value="PyrdxlP-dep_Trfase_major"/>
</dbReference>
<dbReference type="Pfam" id="PF00155">
    <property type="entry name" value="Aminotran_1_2"/>
    <property type="match status" value="1"/>
</dbReference>
<dbReference type="AlphaFoldDB" id="A0A8K0JML4"/>
<name>A0A8K0JML4_9TREE</name>
<keyword evidence="4" id="KW-0808">Transferase</keyword>
<comment type="cofactor">
    <cofactor evidence="1">
        <name>pyridoxal 5'-phosphate</name>
        <dbReference type="ChEBI" id="CHEBI:597326"/>
    </cofactor>
</comment>
<proteinExistence type="inferred from homology"/>
<evidence type="ECO:0000259" key="6">
    <source>
        <dbReference type="Pfam" id="PF00155"/>
    </source>
</evidence>
<keyword evidence="5" id="KW-0663">Pyridoxal phosphate</keyword>
<evidence type="ECO:0000313" key="8">
    <source>
        <dbReference type="Proteomes" id="UP000812966"/>
    </source>
</evidence>
<dbReference type="Proteomes" id="UP000812966">
    <property type="component" value="Unassembled WGS sequence"/>
</dbReference>
<dbReference type="InterPro" id="IPR004839">
    <property type="entry name" value="Aminotransferase_I/II_large"/>
</dbReference>
<comment type="similarity">
    <text evidence="2">Belongs to the class-I pyridoxal-phosphate-dependent aminotransferase family.</text>
</comment>
<dbReference type="GO" id="GO:1901605">
    <property type="term" value="P:alpha-amino acid metabolic process"/>
    <property type="evidence" value="ECO:0007669"/>
    <property type="project" value="TreeGrafter"/>
</dbReference>
<evidence type="ECO:0000256" key="3">
    <source>
        <dbReference type="ARBA" id="ARBA00022576"/>
    </source>
</evidence>
<evidence type="ECO:0000313" key="7">
    <source>
        <dbReference type="EMBL" id="KAG7562109.1"/>
    </source>
</evidence>
<dbReference type="InterPro" id="IPR015424">
    <property type="entry name" value="PyrdxlP-dep_Trfase"/>
</dbReference>
<evidence type="ECO:0000256" key="5">
    <source>
        <dbReference type="ARBA" id="ARBA00022898"/>
    </source>
</evidence>
<keyword evidence="3" id="KW-0032">Aminotransferase</keyword>
<protein>
    <recommendedName>
        <fullName evidence="6">Aminotransferase class I/classII large domain-containing protein</fullName>
    </recommendedName>
</protein>
<dbReference type="EMBL" id="JABELV010000039">
    <property type="protein sequence ID" value="KAG7562109.1"/>
    <property type="molecule type" value="Genomic_DNA"/>
</dbReference>
<dbReference type="PANTHER" id="PTHR42790">
    <property type="entry name" value="AMINOTRANSFERASE"/>
    <property type="match status" value="1"/>
</dbReference>
<evidence type="ECO:0000256" key="1">
    <source>
        <dbReference type="ARBA" id="ARBA00001933"/>
    </source>
</evidence>
<dbReference type="GO" id="GO:0030170">
    <property type="term" value="F:pyridoxal phosphate binding"/>
    <property type="evidence" value="ECO:0007669"/>
    <property type="project" value="InterPro"/>
</dbReference>
<evidence type="ECO:0000256" key="2">
    <source>
        <dbReference type="ARBA" id="ARBA00007441"/>
    </source>
</evidence>
<reference evidence="7" key="1">
    <citation type="submission" date="2020-04" db="EMBL/GenBank/DDBJ databases">
        <title>Analysis of mating type loci in Filobasidium floriforme.</title>
        <authorList>
            <person name="Nowrousian M."/>
        </authorList>
    </citation>
    <scope>NUCLEOTIDE SEQUENCE</scope>
    <source>
        <strain evidence="7">CBS 6242</strain>
    </source>
</reference>
<dbReference type="InterPro" id="IPR050859">
    <property type="entry name" value="Class-I_PLP-dep_aminotransf"/>
</dbReference>
<dbReference type="GO" id="GO:0008483">
    <property type="term" value="F:transaminase activity"/>
    <property type="evidence" value="ECO:0007669"/>
    <property type="project" value="UniProtKB-KW"/>
</dbReference>
<organism evidence="7 8">
    <name type="scientific">Filobasidium floriforme</name>
    <dbReference type="NCBI Taxonomy" id="5210"/>
    <lineage>
        <taxon>Eukaryota</taxon>
        <taxon>Fungi</taxon>
        <taxon>Dikarya</taxon>
        <taxon>Basidiomycota</taxon>
        <taxon>Agaricomycotina</taxon>
        <taxon>Tremellomycetes</taxon>
        <taxon>Filobasidiales</taxon>
        <taxon>Filobasidiaceae</taxon>
        <taxon>Filobasidium</taxon>
    </lineage>
</organism>
<feature type="domain" description="Aminotransferase class I/classII large" evidence="6">
    <location>
        <begin position="120"/>
        <end position="434"/>
    </location>
</feature>
<sequence length="463" mass="50817">MAPLDYSNYLSDKGKMALPDGIRGLFPLEKHCKVSFLAGKPNPETFPFSSMTLHLKPPLETPVSLQNGSSSQEVDVNGDKRADGGVDLEIEGADMEEALQYQTAQLKRELDNQATGEVTREEVNALRGDDNAQGVQEVPWRVTVGGGCQDLLFKAFGAIFNPGDSILVETPVYAGVISQFMTLHVNQVEVQVDDQGVSPDSLRQVLGSWPADKPKPKAIYLVPVGSNPTGCSSTTERKLEVLKICVENGIMIIEDDPYYFLAADRRPSYFQLETQVVPEGGHVIRFDSFSKVLSSGMRLGFAAGPEAILKAMDVASSTANLQPNGVAQAVALRLLRYWGIRGFIDHCERVAAFYAKRRDKFEAIARKHLDGIATWVSPVAGMFLWIDVSPIDDSSDLVQKEARELGVLAVPGFAFLPNHGKSSFLRVSFSIVDMDNKAELGFELLSQAIRQRLERLRAEGKLQ</sequence>
<dbReference type="SUPFAM" id="SSF53383">
    <property type="entry name" value="PLP-dependent transferases"/>
    <property type="match status" value="1"/>
</dbReference>
<gene>
    <name evidence="7" type="ORF">FFLO_02488</name>
</gene>
<dbReference type="CDD" id="cd00609">
    <property type="entry name" value="AAT_like"/>
    <property type="match status" value="1"/>
</dbReference>
<accession>A0A8K0JML4</accession>
<keyword evidence="8" id="KW-1185">Reference proteome</keyword>
<dbReference type="Gene3D" id="3.40.640.10">
    <property type="entry name" value="Type I PLP-dependent aspartate aminotransferase-like (Major domain)"/>
    <property type="match status" value="1"/>
</dbReference>
<dbReference type="PANTHER" id="PTHR42790:SF19">
    <property type="entry name" value="KYNURENINE_ALPHA-AMINOADIPATE AMINOTRANSFERASE, MITOCHONDRIAL"/>
    <property type="match status" value="1"/>
</dbReference>
<evidence type="ECO:0000256" key="4">
    <source>
        <dbReference type="ARBA" id="ARBA00022679"/>
    </source>
</evidence>